<evidence type="ECO:0000259" key="10">
    <source>
        <dbReference type="Pfam" id="PF01545"/>
    </source>
</evidence>
<evidence type="ECO:0000256" key="6">
    <source>
        <dbReference type="ARBA" id="ARBA00022989"/>
    </source>
</evidence>
<evidence type="ECO:0000256" key="1">
    <source>
        <dbReference type="ARBA" id="ARBA00004141"/>
    </source>
</evidence>
<keyword evidence="5" id="KW-0864">Zinc transport</keyword>
<dbReference type="SUPFAM" id="SSF161111">
    <property type="entry name" value="Cation efflux protein transmembrane domain-like"/>
    <property type="match status" value="1"/>
</dbReference>
<dbReference type="InterPro" id="IPR002524">
    <property type="entry name" value="Cation_efflux"/>
</dbReference>
<accession>A0A0W0VSK9</accession>
<feature type="domain" description="Cation efflux protein transmembrane" evidence="10">
    <location>
        <begin position="23"/>
        <end position="211"/>
    </location>
</feature>
<dbReference type="InterPro" id="IPR036837">
    <property type="entry name" value="Cation_efflux_CTD_sf"/>
</dbReference>
<comment type="similarity">
    <text evidence="2">Belongs to the cation diffusion facilitator (CDF) transporter (TC 2.A.4) family. SLC30A subfamily.</text>
</comment>
<feature type="transmembrane region" description="Helical" evidence="9">
    <location>
        <begin position="121"/>
        <end position="144"/>
    </location>
</feature>
<name>A0A0W0VSK9_9GAMM</name>
<gene>
    <name evidence="12" type="primary">czcD</name>
    <name evidence="12" type="ORF">Llon_0298</name>
</gene>
<evidence type="ECO:0000256" key="2">
    <source>
        <dbReference type="ARBA" id="ARBA00008873"/>
    </source>
</evidence>
<feature type="transmembrane region" description="Helical" evidence="9">
    <location>
        <begin position="183"/>
        <end position="204"/>
    </location>
</feature>
<dbReference type="Pfam" id="PF16916">
    <property type="entry name" value="ZT_dimer"/>
    <property type="match status" value="1"/>
</dbReference>
<dbReference type="STRING" id="45068.Llon_0298"/>
<dbReference type="Pfam" id="PF01545">
    <property type="entry name" value="Cation_efflux"/>
    <property type="match status" value="1"/>
</dbReference>
<proteinExistence type="inferred from homology"/>
<keyword evidence="4 9" id="KW-0812">Transmembrane</keyword>
<comment type="caution">
    <text evidence="12">The sequence shown here is derived from an EMBL/GenBank/DDBJ whole genome shotgun (WGS) entry which is preliminary data.</text>
</comment>
<evidence type="ECO:0000256" key="7">
    <source>
        <dbReference type="ARBA" id="ARBA00023065"/>
    </source>
</evidence>
<feature type="transmembrane region" description="Helical" evidence="9">
    <location>
        <begin position="48"/>
        <end position="68"/>
    </location>
</feature>
<feature type="transmembrane region" description="Helical" evidence="9">
    <location>
        <begin position="21"/>
        <end position="42"/>
    </location>
</feature>
<dbReference type="AlphaFoldDB" id="A0A0W0VSK9"/>
<reference evidence="12 13" key="1">
    <citation type="submission" date="2015-11" db="EMBL/GenBank/DDBJ databases">
        <title>Genomic analysis of 38 Legionella species identifies large and diverse effector repertoires.</title>
        <authorList>
            <person name="Burstein D."/>
            <person name="Amaro F."/>
            <person name="Zusman T."/>
            <person name="Lifshitz Z."/>
            <person name="Cohen O."/>
            <person name="Gilbert J.A."/>
            <person name="Pupko T."/>
            <person name="Shuman H.A."/>
            <person name="Segal G."/>
        </authorList>
    </citation>
    <scope>NUCLEOTIDE SEQUENCE [LARGE SCALE GENOMIC DNA]</scope>
    <source>
        <strain evidence="12 13">ATCC 49505</strain>
    </source>
</reference>
<dbReference type="Proteomes" id="UP000054997">
    <property type="component" value="Unassembled WGS sequence"/>
</dbReference>
<dbReference type="OrthoDB" id="9809646at2"/>
<keyword evidence="3" id="KW-0813">Transport</keyword>
<comment type="subcellular location">
    <subcellularLocation>
        <location evidence="1">Membrane</location>
        <topology evidence="1">Multi-pass membrane protein</topology>
    </subcellularLocation>
</comment>
<evidence type="ECO:0000256" key="4">
    <source>
        <dbReference type="ARBA" id="ARBA00022692"/>
    </source>
</evidence>
<dbReference type="InterPro" id="IPR027470">
    <property type="entry name" value="Cation_efflux_CTD"/>
</dbReference>
<dbReference type="InterPro" id="IPR058533">
    <property type="entry name" value="Cation_efflux_TM"/>
</dbReference>
<keyword evidence="5" id="KW-0862">Zinc</keyword>
<dbReference type="GO" id="GO:0005385">
    <property type="term" value="F:zinc ion transmembrane transporter activity"/>
    <property type="evidence" value="ECO:0007669"/>
    <property type="project" value="TreeGrafter"/>
</dbReference>
<feature type="transmembrane region" description="Helical" evidence="9">
    <location>
        <begin position="156"/>
        <end position="177"/>
    </location>
</feature>
<evidence type="ECO:0000256" key="9">
    <source>
        <dbReference type="SAM" id="Phobius"/>
    </source>
</evidence>
<dbReference type="PANTHER" id="PTHR11562:SF17">
    <property type="entry name" value="RE54080P-RELATED"/>
    <property type="match status" value="1"/>
</dbReference>
<evidence type="ECO:0000256" key="3">
    <source>
        <dbReference type="ARBA" id="ARBA00022448"/>
    </source>
</evidence>
<evidence type="ECO:0000313" key="13">
    <source>
        <dbReference type="Proteomes" id="UP000054997"/>
    </source>
</evidence>
<dbReference type="GO" id="GO:0005886">
    <property type="term" value="C:plasma membrane"/>
    <property type="evidence" value="ECO:0007669"/>
    <property type="project" value="TreeGrafter"/>
</dbReference>
<dbReference type="InterPro" id="IPR050681">
    <property type="entry name" value="CDF/SLC30A"/>
</dbReference>
<keyword evidence="6 9" id="KW-1133">Transmembrane helix</keyword>
<evidence type="ECO:0000259" key="11">
    <source>
        <dbReference type="Pfam" id="PF16916"/>
    </source>
</evidence>
<keyword evidence="7" id="KW-0406">Ion transport</keyword>
<organism evidence="12 13">
    <name type="scientific">Legionella londiniensis</name>
    <dbReference type="NCBI Taxonomy" id="45068"/>
    <lineage>
        <taxon>Bacteria</taxon>
        <taxon>Pseudomonadati</taxon>
        <taxon>Pseudomonadota</taxon>
        <taxon>Gammaproteobacteria</taxon>
        <taxon>Legionellales</taxon>
        <taxon>Legionellaceae</taxon>
        <taxon>Legionella</taxon>
    </lineage>
</organism>
<feature type="transmembrane region" description="Helical" evidence="9">
    <location>
        <begin position="89"/>
        <end position="115"/>
    </location>
</feature>
<dbReference type="PANTHER" id="PTHR11562">
    <property type="entry name" value="CATION EFFLUX PROTEIN/ ZINC TRANSPORTER"/>
    <property type="match status" value="1"/>
</dbReference>
<keyword evidence="8 9" id="KW-0472">Membrane</keyword>
<protein>
    <submittedName>
        <fullName evidence="12">Cation efflux system protein</fullName>
    </submittedName>
</protein>
<sequence length="303" mass="33652">MAKAEAQKREHIHRPPAYDKAFFIATLVNALFVALQVSFAYLANSTSLLADAIHNLGDVLSLLLAWVANTLMRRLPTSRSTYGLKKTSILAAFINGALLIFTCGIIVTEAIYKFFSPEPVHALMVIIVAGFGILVNGATAVLFIKGTDDLNIRAAFLHLVYDALVSLGVVLSALLLYFTGWFWLDPVVGFLIAVVILRGTWALFADSFRMMIDAVPQSVSIEKIRSLLINHPGVQGLHDLHVWALSTRENALSVHLWMPEAPLSDEARFNLAEVLRREYNIHHTTIQVERRQDCCKDICISLI</sequence>
<dbReference type="InterPro" id="IPR027469">
    <property type="entry name" value="Cation_efflux_TMD_sf"/>
</dbReference>
<dbReference type="PATRIC" id="fig|45068.5.peg.316"/>
<dbReference type="SUPFAM" id="SSF160240">
    <property type="entry name" value="Cation efflux protein cytoplasmic domain-like"/>
    <property type="match status" value="1"/>
</dbReference>
<evidence type="ECO:0000256" key="8">
    <source>
        <dbReference type="ARBA" id="ARBA00023136"/>
    </source>
</evidence>
<evidence type="ECO:0000256" key="5">
    <source>
        <dbReference type="ARBA" id="ARBA00022906"/>
    </source>
</evidence>
<dbReference type="Gene3D" id="1.20.1510.10">
    <property type="entry name" value="Cation efflux protein transmembrane domain"/>
    <property type="match status" value="1"/>
</dbReference>
<dbReference type="NCBIfam" id="TIGR01297">
    <property type="entry name" value="CDF"/>
    <property type="match status" value="1"/>
</dbReference>
<keyword evidence="13" id="KW-1185">Reference proteome</keyword>
<evidence type="ECO:0000313" key="12">
    <source>
        <dbReference type="EMBL" id="KTD23064.1"/>
    </source>
</evidence>
<feature type="domain" description="Cation efflux protein cytoplasmic" evidence="11">
    <location>
        <begin position="217"/>
        <end position="290"/>
    </location>
</feature>
<dbReference type="EMBL" id="LNYK01000002">
    <property type="protein sequence ID" value="KTD23064.1"/>
    <property type="molecule type" value="Genomic_DNA"/>
</dbReference>